<reference evidence="2 3" key="1">
    <citation type="journal article" date="2011" name="Science">
        <title>The Selaginella genome identifies genetic changes associated with the evolution of vascular plants.</title>
        <authorList>
            <person name="Banks J.A."/>
            <person name="Nishiyama T."/>
            <person name="Hasebe M."/>
            <person name="Bowman J.L."/>
            <person name="Gribskov M."/>
            <person name="dePamphilis C."/>
            <person name="Albert V.A."/>
            <person name="Aono N."/>
            <person name="Aoyama T."/>
            <person name="Ambrose B.A."/>
            <person name="Ashton N.W."/>
            <person name="Axtell M.J."/>
            <person name="Barker E."/>
            <person name="Barker M.S."/>
            <person name="Bennetzen J.L."/>
            <person name="Bonawitz N.D."/>
            <person name="Chapple C."/>
            <person name="Cheng C."/>
            <person name="Correa L.G."/>
            <person name="Dacre M."/>
            <person name="DeBarry J."/>
            <person name="Dreyer I."/>
            <person name="Elias M."/>
            <person name="Engstrom E.M."/>
            <person name="Estelle M."/>
            <person name="Feng L."/>
            <person name="Finet C."/>
            <person name="Floyd S.K."/>
            <person name="Frommer W.B."/>
            <person name="Fujita T."/>
            <person name="Gramzow L."/>
            <person name="Gutensohn M."/>
            <person name="Harholt J."/>
            <person name="Hattori M."/>
            <person name="Heyl A."/>
            <person name="Hirai T."/>
            <person name="Hiwatashi Y."/>
            <person name="Ishikawa M."/>
            <person name="Iwata M."/>
            <person name="Karol K.G."/>
            <person name="Koehler B."/>
            <person name="Kolukisaoglu U."/>
            <person name="Kubo M."/>
            <person name="Kurata T."/>
            <person name="Lalonde S."/>
            <person name="Li K."/>
            <person name="Li Y."/>
            <person name="Litt A."/>
            <person name="Lyons E."/>
            <person name="Manning G."/>
            <person name="Maruyama T."/>
            <person name="Michael T.P."/>
            <person name="Mikami K."/>
            <person name="Miyazaki S."/>
            <person name="Morinaga S."/>
            <person name="Murata T."/>
            <person name="Mueller-Roeber B."/>
            <person name="Nelson D.R."/>
            <person name="Obara M."/>
            <person name="Oguri Y."/>
            <person name="Olmstead R.G."/>
            <person name="Onodera N."/>
            <person name="Petersen B.L."/>
            <person name="Pils B."/>
            <person name="Prigge M."/>
            <person name="Rensing S.A."/>
            <person name="Riano-Pachon D.M."/>
            <person name="Roberts A.W."/>
            <person name="Sato Y."/>
            <person name="Scheller H.V."/>
            <person name="Schulz B."/>
            <person name="Schulz C."/>
            <person name="Shakirov E.V."/>
            <person name="Shibagaki N."/>
            <person name="Shinohara N."/>
            <person name="Shippen D.E."/>
            <person name="Soerensen I."/>
            <person name="Sotooka R."/>
            <person name="Sugimoto N."/>
            <person name="Sugita M."/>
            <person name="Sumikawa N."/>
            <person name="Tanurdzic M."/>
            <person name="Theissen G."/>
            <person name="Ulvskov P."/>
            <person name="Wakazuki S."/>
            <person name="Weng J.K."/>
            <person name="Willats W.W."/>
            <person name="Wipf D."/>
            <person name="Wolf P.G."/>
            <person name="Yang L."/>
            <person name="Zimmer A.D."/>
            <person name="Zhu Q."/>
            <person name="Mitros T."/>
            <person name="Hellsten U."/>
            <person name="Loque D."/>
            <person name="Otillar R."/>
            <person name="Salamov A."/>
            <person name="Schmutz J."/>
            <person name="Shapiro H."/>
            <person name="Lindquist E."/>
            <person name="Lucas S."/>
            <person name="Rokhsar D."/>
            <person name="Grigoriev I.V."/>
        </authorList>
    </citation>
    <scope>NUCLEOTIDE SEQUENCE [LARGE SCALE GENOMIC DNA]</scope>
</reference>
<dbReference type="EMBL" id="GL377627">
    <property type="protein sequence ID" value="EFJ14455.1"/>
    <property type="molecule type" value="Genomic_DNA"/>
</dbReference>
<dbReference type="InParanoid" id="D8SMA2"/>
<dbReference type="eggNOG" id="ENOG502QRMR">
    <property type="taxonomic scope" value="Eukaryota"/>
</dbReference>
<dbReference type="KEGG" id="smo:SELMODRAFT_423623"/>
<feature type="chain" id="PRO_5003122848" description="Telomere-associated protein Rif1 N-terminal domain-containing protein" evidence="1">
    <location>
        <begin position="31"/>
        <end position="357"/>
    </location>
</feature>
<dbReference type="FunCoup" id="D8SMA2">
    <property type="interactions" value="18"/>
</dbReference>
<dbReference type="PANTHER" id="PTHR31060">
    <property type="entry name" value="OSJNBA0011J08.25 PROTEIN-RELATED"/>
    <property type="match status" value="1"/>
</dbReference>
<dbReference type="PANTHER" id="PTHR31060:SF4">
    <property type="entry name" value="1,8-CINEOLE SYNTHASE"/>
    <property type="match status" value="1"/>
</dbReference>
<accession>D8SMA2</accession>
<dbReference type="GO" id="GO:0016567">
    <property type="term" value="P:protein ubiquitination"/>
    <property type="evidence" value="ECO:0007669"/>
    <property type="project" value="UniProtKB-UniPathway"/>
</dbReference>
<gene>
    <name evidence="2" type="ORF">SELMODRAFT_423623</name>
</gene>
<organism evidence="3">
    <name type="scientific">Selaginella moellendorffii</name>
    <name type="common">Spikemoss</name>
    <dbReference type="NCBI Taxonomy" id="88036"/>
    <lineage>
        <taxon>Eukaryota</taxon>
        <taxon>Viridiplantae</taxon>
        <taxon>Streptophyta</taxon>
        <taxon>Embryophyta</taxon>
        <taxon>Tracheophyta</taxon>
        <taxon>Lycopodiopsida</taxon>
        <taxon>Selaginellales</taxon>
        <taxon>Selaginellaceae</taxon>
        <taxon>Selaginella</taxon>
    </lineage>
</organism>
<evidence type="ECO:0000256" key="1">
    <source>
        <dbReference type="SAM" id="SignalP"/>
    </source>
</evidence>
<sequence>MALVIGAAAWCAKTLLVLFPLEIPILGGNADVSGGNMSICVPENRREWIRQGESLVRSSIGRALCQVLDLVIDIPVTSRKYEFARSLADRILADNSRYGGPALKEINIRALEGGFSRTVFLLTKCLARLHRQQQVEAWAWPWRMLKDLPFSLIFHCLPPLLTSLKDGFGTALHNPLMQMIVPAGLSSACDGGSSSSSSEIVAEKLANELLWMAQRLKQNSALEVAILHWSSATQLAQWSLTSSSRVQKLLVKLSAFLCAGLVSLDVELQPEVTLRLLLLWLPLLCRTSHAIDETTLSSSDKIDTEQILSKVIQRLPDSYQELVLAMWLTEYVGSSSDWPNIQGCYHGWCQSTRKLYY</sequence>
<dbReference type="AlphaFoldDB" id="D8SMA2"/>
<dbReference type="UniPathway" id="UPA00143"/>
<evidence type="ECO:0000313" key="3">
    <source>
        <dbReference type="Proteomes" id="UP000001514"/>
    </source>
</evidence>
<keyword evidence="1" id="KW-0732">Signal</keyword>
<dbReference type="Proteomes" id="UP000001514">
    <property type="component" value="Unassembled WGS sequence"/>
</dbReference>
<evidence type="ECO:0008006" key="4">
    <source>
        <dbReference type="Google" id="ProtNLM"/>
    </source>
</evidence>
<dbReference type="OrthoDB" id="678132at2759"/>
<dbReference type="Gramene" id="EFJ14455">
    <property type="protein sequence ID" value="EFJ14455"/>
    <property type="gene ID" value="SELMODRAFT_423623"/>
</dbReference>
<protein>
    <recommendedName>
        <fullName evidence="4">Telomere-associated protein Rif1 N-terminal domain-containing protein</fullName>
    </recommendedName>
</protein>
<feature type="signal peptide" evidence="1">
    <location>
        <begin position="1"/>
        <end position="30"/>
    </location>
</feature>
<proteinExistence type="predicted"/>
<dbReference type="OMA" id="YCSSSDW"/>
<dbReference type="InterPro" id="IPR038920">
    <property type="entry name" value="At3g05675-like"/>
</dbReference>
<name>D8SMA2_SELML</name>
<keyword evidence="3" id="KW-1185">Reference proteome</keyword>
<dbReference type="HOGENOM" id="CLU_031667_0_0_1"/>
<evidence type="ECO:0000313" key="2">
    <source>
        <dbReference type="EMBL" id="EFJ14455.1"/>
    </source>
</evidence>